<keyword evidence="2" id="KW-1185">Reference proteome</keyword>
<dbReference type="EMBL" id="JBHSHL010000068">
    <property type="protein sequence ID" value="MFC4805755.1"/>
    <property type="molecule type" value="Genomic_DNA"/>
</dbReference>
<evidence type="ECO:0000313" key="2">
    <source>
        <dbReference type="Proteomes" id="UP001595916"/>
    </source>
</evidence>
<accession>A0ABV9QPQ8</accession>
<protein>
    <submittedName>
        <fullName evidence="1">Uncharacterized protein</fullName>
    </submittedName>
</protein>
<gene>
    <name evidence="1" type="ORF">ACFO4R_11945</name>
</gene>
<reference evidence="2" key="1">
    <citation type="journal article" date="2019" name="Int. J. Syst. Evol. Microbiol.">
        <title>The Global Catalogue of Microorganisms (GCM) 10K type strain sequencing project: providing services to taxonomists for standard genome sequencing and annotation.</title>
        <authorList>
            <consortium name="The Broad Institute Genomics Platform"/>
            <consortium name="The Broad Institute Genome Sequencing Center for Infectious Disease"/>
            <person name="Wu L."/>
            <person name="Ma J."/>
        </authorList>
    </citation>
    <scope>NUCLEOTIDE SEQUENCE [LARGE SCALE GENOMIC DNA]</scope>
    <source>
        <strain evidence="2">CCUG 46385</strain>
    </source>
</reference>
<sequence>GSCNIGYKEKLSVDNFEKLRQVAGSIVDAKAKITMEPKVEFTDKKFQAALIALYKGEYKEHDLPGLLRGLGLDESEIKAVLKKLKGDYFKDKALLESFGANDDELEEELDMIKEHLNYELVSRYFDLENINIEDIRKAIFVEDSLAVGYKFKE</sequence>
<comment type="caution">
    <text evidence="1">The sequence shown here is derived from an EMBL/GenBank/DDBJ whole genome shotgun (WGS) entry which is preliminary data.</text>
</comment>
<evidence type="ECO:0000313" key="1">
    <source>
        <dbReference type="EMBL" id="MFC4805755.1"/>
    </source>
</evidence>
<feature type="non-terminal residue" evidence="1">
    <location>
        <position position="1"/>
    </location>
</feature>
<dbReference type="RefSeq" id="WP_379789452.1">
    <property type="nucleotide sequence ID" value="NZ_JBHSHL010000068.1"/>
</dbReference>
<name>A0ABV9QPQ8_9FIRM</name>
<organism evidence="1 2">
    <name type="scientific">Filifactor villosus</name>
    <dbReference type="NCBI Taxonomy" id="29374"/>
    <lineage>
        <taxon>Bacteria</taxon>
        <taxon>Bacillati</taxon>
        <taxon>Bacillota</taxon>
        <taxon>Clostridia</taxon>
        <taxon>Peptostreptococcales</taxon>
        <taxon>Filifactoraceae</taxon>
        <taxon>Filifactor</taxon>
    </lineage>
</organism>
<dbReference type="Proteomes" id="UP001595916">
    <property type="component" value="Unassembled WGS sequence"/>
</dbReference>
<proteinExistence type="predicted"/>